<evidence type="ECO:0000256" key="10">
    <source>
        <dbReference type="ARBA" id="ARBA00022692"/>
    </source>
</evidence>
<comment type="subcellular location">
    <subcellularLocation>
        <location evidence="2">Mitochondrion outer membrane</location>
        <topology evidence="2">Single-pass membrane protein</topology>
    </subcellularLocation>
</comment>
<keyword evidence="14" id="KW-0653">Protein transport</keyword>
<evidence type="ECO:0000256" key="5">
    <source>
        <dbReference type="ARBA" id="ARBA00012165"/>
    </source>
</evidence>
<dbReference type="PROSITE" id="PS51682">
    <property type="entry name" value="SAM_OMT_I"/>
    <property type="match status" value="1"/>
</dbReference>
<keyword evidence="11" id="KW-0479">Metal-binding</keyword>
<dbReference type="Gene3D" id="3.40.50.150">
    <property type="entry name" value="Vaccinia Virus protein VP39"/>
    <property type="match status" value="1"/>
</dbReference>
<dbReference type="InterPro" id="IPR029063">
    <property type="entry name" value="SAM-dependent_MTases_sf"/>
</dbReference>
<evidence type="ECO:0000256" key="2">
    <source>
        <dbReference type="ARBA" id="ARBA00004572"/>
    </source>
</evidence>
<reference evidence="21 22" key="1">
    <citation type="journal article" date="2020" name="Mol. Plant">
        <title>The Chromosome-Based Rubber Tree Genome Provides New Insights into Spurge Genome Evolution and Rubber Biosynthesis.</title>
        <authorList>
            <person name="Liu J."/>
            <person name="Shi C."/>
            <person name="Shi C.C."/>
            <person name="Li W."/>
            <person name="Zhang Q.J."/>
            <person name="Zhang Y."/>
            <person name="Li K."/>
            <person name="Lu H.F."/>
            <person name="Shi C."/>
            <person name="Zhu S.T."/>
            <person name="Xiao Z.Y."/>
            <person name="Nan H."/>
            <person name="Yue Y."/>
            <person name="Zhu X.G."/>
            <person name="Wu Y."/>
            <person name="Hong X.N."/>
            <person name="Fan G.Y."/>
            <person name="Tong Y."/>
            <person name="Zhang D."/>
            <person name="Mao C.L."/>
            <person name="Liu Y.L."/>
            <person name="Hao S.J."/>
            <person name="Liu W.Q."/>
            <person name="Lv M.Q."/>
            <person name="Zhang H.B."/>
            <person name="Liu Y."/>
            <person name="Hu-Tang G.R."/>
            <person name="Wang J.P."/>
            <person name="Wang J.H."/>
            <person name="Sun Y.H."/>
            <person name="Ni S.B."/>
            <person name="Chen W.B."/>
            <person name="Zhang X.C."/>
            <person name="Jiao Y.N."/>
            <person name="Eichler E.E."/>
            <person name="Li G.H."/>
            <person name="Liu X."/>
            <person name="Gao L.Z."/>
        </authorList>
    </citation>
    <scope>NUCLEOTIDE SEQUENCE [LARGE SCALE GENOMIC DNA]</scope>
    <source>
        <strain evidence="22">cv. GT1</strain>
        <tissue evidence="21">Leaf</tissue>
    </source>
</reference>
<keyword evidence="16" id="KW-0496">Mitochondrion</keyword>
<dbReference type="SUPFAM" id="SSF53335">
    <property type="entry name" value="S-adenosyl-L-methionine-dependent methyltransferases"/>
    <property type="match status" value="1"/>
</dbReference>
<evidence type="ECO:0000256" key="13">
    <source>
        <dbReference type="ARBA" id="ARBA00022787"/>
    </source>
</evidence>
<comment type="catalytic activity">
    <reaction evidence="19">
        <text>(E)-caffeoyl-CoA + S-adenosyl-L-methionine = (E)-feruloyl-CoA + S-adenosyl-L-homocysteine + H(+)</text>
        <dbReference type="Rhea" id="RHEA:16925"/>
        <dbReference type="ChEBI" id="CHEBI:15378"/>
        <dbReference type="ChEBI" id="CHEBI:57856"/>
        <dbReference type="ChEBI" id="CHEBI:59789"/>
        <dbReference type="ChEBI" id="CHEBI:87136"/>
        <dbReference type="ChEBI" id="CHEBI:87305"/>
        <dbReference type="EC" id="2.1.1.104"/>
    </reaction>
</comment>
<dbReference type="Pfam" id="PF01596">
    <property type="entry name" value="Methyltransf_3"/>
    <property type="match status" value="1"/>
</dbReference>
<name>A0A6A6K8H1_HEVBR</name>
<keyword evidence="9" id="KW-0949">S-adenosyl-L-methionine</keyword>
<evidence type="ECO:0000256" key="11">
    <source>
        <dbReference type="ARBA" id="ARBA00022723"/>
    </source>
</evidence>
<evidence type="ECO:0000256" key="17">
    <source>
        <dbReference type="ARBA" id="ARBA00023136"/>
    </source>
</evidence>
<evidence type="ECO:0000256" key="15">
    <source>
        <dbReference type="ARBA" id="ARBA00022989"/>
    </source>
</evidence>
<dbReference type="GO" id="GO:0005742">
    <property type="term" value="C:mitochondrial outer membrane translocase complex"/>
    <property type="evidence" value="ECO:0007669"/>
    <property type="project" value="InterPro"/>
</dbReference>
<evidence type="ECO:0000256" key="12">
    <source>
        <dbReference type="ARBA" id="ARBA00022733"/>
    </source>
</evidence>
<dbReference type="Pfam" id="PF08038">
    <property type="entry name" value="Tom7"/>
    <property type="match status" value="1"/>
</dbReference>
<evidence type="ECO:0000256" key="8">
    <source>
        <dbReference type="ARBA" id="ARBA00022679"/>
    </source>
</evidence>
<comment type="similarity">
    <text evidence="4">Belongs to the Tom7 family.</text>
</comment>
<keyword evidence="10" id="KW-0812">Transmembrane</keyword>
<gene>
    <name evidence="21" type="ORF">GH714_014684</name>
</gene>
<comment type="pathway">
    <text evidence="3">Aromatic compound metabolism; phenylpropanoid biosynthesis.</text>
</comment>
<dbReference type="PANTHER" id="PTHR10509">
    <property type="entry name" value="O-METHYLTRANSFERASE-RELATED"/>
    <property type="match status" value="1"/>
</dbReference>
<keyword evidence="12" id="KW-0438">Lignin biosynthesis</keyword>
<evidence type="ECO:0000256" key="4">
    <source>
        <dbReference type="ARBA" id="ARBA00010917"/>
    </source>
</evidence>
<keyword evidence="7" id="KW-0489">Methyltransferase</keyword>
<evidence type="ECO:0000256" key="3">
    <source>
        <dbReference type="ARBA" id="ARBA00004928"/>
    </source>
</evidence>
<keyword evidence="13" id="KW-1000">Mitochondrion outer membrane</keyword>
<dbReference type="EMBL" id="JAAGAX010000018">
    <property type="protein sequence ID" value="KAF2283739.1"/>
    <property type="molecule type" value="Genomic_DNA"/>
</dbReference>
<dbReference type="GO" id="GO:0009809">
    <property type="term" value="P:lignin biosynthetic process"/>
    <property type="evidence" value="ECO:0007669"/>
    <property type="project" value="UniProtKB-KW"/>
</dbReference>
<keyword evidence="15" id="KW-1133">Transmembrane helix</keyword>
<proteinExistence type="inferred from homology"/>
<evidence type="ECO:0000256" key="19">
    <source>
        <dbReference type="ARBA" id="ARBA00049358"/>
    </source>
</evidence>
<sequence length="289" mass="32240">MASRVSLKSKGKSSVGKGSKGMDDKSTTQCLKEWSNWALKKAKVITHYGFIPLVIIIGMNSEPKPQLYQLLSPYILETSVYPRESEPLKELRELTANHPWNVMTTSADEGQFLGMLLKLINARNTMEIGVYTGYSLLATALALPDDGKILAMDINRENYELGLPVIEKAGVAHKIDFREGPALPVLDQLIQDGKYHGTFDFIFVDADKDNYLNYHKRTIELVKVGGLIGYDNTLWNGSVAAPPDAPLKKYIRVYLDYVLEFNKAMAADPRVEICQLPVGDGITLCRRIS</sequence>
<dbReference type="GO" id="GO:0042409">
    <property type="term" value="F:caffeoyl-CoA O-methyltransferase activity"/>
    <property type="evidence" value="ECO:0007669"/>
    <property type="project" value="UniProtKB-EC"/>
</dbReference>
<evidence type="ECO:0000256" key="6">
    <source>
        <dbReference type="ARBA" id="ARBA00022448"/>
    </source>
</evidence>
<comment type="similarity">
    <text evidence="18">Belongs to the class I-like SAM-binding methyltransferase superfamily. Cation-dependent O-methyltransferase family.</text>
</comment>
<dbReference type="FunFam" id="3.40.50.150:FF:000147">
    <property type="entry name" value="Caffeoyl-CoA O-methyltransferase 1"/>
    <property type="match status" value="1"/>
</dbReference>
<dbReference type="GO" id="GO:0046872">
    <property type="term" value="F:metal ion binding"/>
    <property type="evidence" value="ECO:0007669"/>
    <property type="project" value="UniProtKB-KW"/>
</dbReference>
<evidence type="ECO:0000256" key="16">
    <source>
        <dbReference type="ARBA" id="ARBA00023128"/>
    </source>
</evidence>
<evidence type="ECO:0000313" key="21">
    <source>
        <dbReference type="EMBL" id="KAF2283739.1"/>
    </source>
</evidence>
<accession>A0A6A6K8H1</accession>
<dbReference type="Proteomes" id="UP000467840">
    <property type="component" value="Chromosome 12"/>
</dbReference>
<feature type="region of interest" description="Disordered" evidence="20">
    <location>
        <begin position="1"/>
        <end position="26"/>
    </location>
</feature>
<dbReference type="GO" id="GO:0032259">
    <property type="term" value="P:methylation"/>
    <property type="evidence" value="ECO:0007669"/>
    <property type="project" value="UniProtKB-KW"/>
</dbReference>
<dbReference type="EC" id="2.1.1.104" evidence="5"/>
<dbReference type="InterPro" id="IPR050362">
    <property type="entry name" value="Cation-dep_OMT"/>
</dbReference>
<keyword evidence="6" id="KW-0813">Transport</keyword>
<evidence type="ECO:0000256" key="14">
    <source>
        <dbReference type="ARBA" id="ARBA00022927"/>
    </source>
</evidence>
<organism evidence="21 22">
    <name type="scientific">Hevea brasiliensis</name>
    <name type="common">Para rubber tree</name>
    <name type="synonym">Siphonia brasiliensis</name>
    <dbReference type="NCBI Taxonomy" id="3981"/>
    <lineage>
        <taxon>Eukaryota</taxon>
        <taxon>Viridiplantae</taxon>
        <taxon>Streptophyta</taxon>
        <taxon>Embryophyta</taxon>
        <taxon>Tracheophyta</taxon>
        <taxon>Spermatophyta</taxon>
        <taxon>Magnoliopsida</taxon>
        <taxon>eudicotyledons</taxon>
        <taxon>Gunneridae</taxon>
        <taxon>Pentapetalae</taxon>
        <taxon>rosids</taxon>
        <taxon>fabids</taxon>
        <taxon>Malpighiales</taxon>
        <taxon>Euphorbiaceae</taxon>
        <taxon>Crotonoideae</taxon>
        <taxon>Micrandreae</taxon>
        <taxon>Hevea</taxon>
    </lineage>
</organism>
<comment type="function">
    <text evidence="1">Methylates caffeoyl-CoA to feruloyl-CoA and 5-hydroxyferuloyl-CoA to sinapoyl-CoA. Plays a role in the synthesis of feruloylated polysaccharides. Involved in the reinforcement of the plant cell wall. Also involved in the responding to wounding or pathogen challenge by the increased formation of cell wall-bound ferulic acid polymers.</text>
</comment>
<evidence type="ECO:0000256" key="7">
    <source>
        <dbReference type="ARBA" id="ARBA00022603"/>
    </source>
</evidence>
<dbReference type="PANTHER" id="PTHR10509:SF74">
    <property type="entry name" value="CAFFEOYL-COA O-METHYLTRANSFERASE 2"/>
    <property type="match status" value="1"/>
</dbReference>
<evidence type="ECO:0000256" key="20">
    <source>
        <dbReference type="SAM" id="MobiDB-lite"/>
    </source>
</evidence>
<evidence type="ECO:0000256" key="18">
    <source>
        <dbReference type="ARBA" id="ARBA00023453"/>
    </source>
</evidence>
<protein>
    <recommendedName>
        <fullName evidence="5">caffeoyl-CoA O-methyltransferase</fullName>
        <ecNumber evidence="5">2.1.1.104</ecNumber>
    </recommendedName>
</protein>
<dbReference type="AlphaFoldDB" id="A0A6A6K8H1"/>
<keyword evidence="22" id="KW-1185">Reference proteome</keyword>
<comment type="caution">
    <text evidence="21">The sequence shown here is derived from an EMBL/GenBank/DDBJ whole genome shotgun (WGS) entry which is preliminary data.</text>
</comment>
<keyword evidence="17" id="KW-0472">Membrane</keyword>
<dbReference type="InterPro" id="IPR012621">
    <property type="entry name" value="Tom7"/>
</dbReference>
<dbReference type="InterPro" id="IPR002935">
    <property type="entry name" value="SAM_O-MeTrfase"/>
</dbReference>
<evidence type="ECO:0000256" key="1">
    <source>
        <dbReference type="ARBA" id="ARBA00002334"/>
    </source>
</evidence>
<dbReference type="GO" id="GO:0030150">
    <property type="term" value="P:protein import into mitochondrial matrix"/>
    <property type="evidence" value="ECO:0007669"/>
    <property type="project" value="InterPro"/>
</dbReference>
<evidence type="ECO:0000313" key="22">
    <source>
        <dbReference type="Proteomes" id="UP000467840"/>
    </source>
</evidence>
<evidence type="ECO:0000256" key="9">
    <source>
        <dbReference type="ARBA" id="ARBA00022691"/>
    </source>
</evidence>
<feature type="compositionally biased region" description="Low complexity" evidence="20">
    <location>
        <begin position="1"/>
        <end position="17"/>
    </location>
</feature>
<keyword evidence="8" id="KW-0808">Transferase</keyword>